<feature type="region of interest" description="Disordered" evidence="2">
    <location>
        <begin position="481"/>
        <end position="543"/>
    </location>
</feature>
<feature type="domain" description="Peptidase S49" evidence="3">
    <location>
        <begin position="156"/>
        <end position="207"/>
    </location>
</feature>
<dbReference type="InterPro" id="IPR002142">
    <property type="entry name" value="Peptidase_S49"/>
</dbReference>
<evidence type="ECO:0000256" key="2">
    <source>
        <dbReference type="SAM" id="MobiDB-lite"/>
    </source>
</evidence>
<evidence type="ECO:0000313" key="4">
    <source>
        <dbReference type="EMBL" id="DAE17065.1"/>
    </source>
</evidence>
<feature type="region of interest" description="Disordered" evidence="2">
    <location>
        <begin position="315"/>
        <end position="345"/>
    </location>
</feature>
<dbReference type="Gene3D" id="1.10.287.1490">
    <property type="match status" value="1"/>
</dbReference>
<proteinExistence type="inferred from homology"/>
<accession>A0A8S5QE31</accession>
<dbReference type="PANTHER" id="PTHR42987">
    <property type="entry name" value="PEPTIDASE S49"/>
    <property type="match status" value="1"/>
</dbReference>
<organism evidence="4">
    <name type="scientific">Siphoviridae sp. ctbvd11</name>
    <dbReference type="NCBI Taxonomy" id="2825567"/>
    <lineage>
        <taxon>Viruses</taxon>
        <taxon>Duplodnaviria</taxon>
        <taxon>Heunggongvirae</taxon>
        <taxon>Uroviricota</taxon>
        <taxon>Caudoviricetes</taxon>
    </lineage>
</organism>
<feature type="compositionally biased region" description="Polar residues" evidence="2">
    <location>
        <begin position="329"/>
        <end position="345"/>
    </location>
</feature>
<evidence type="ECO:0000256" key="1">
    <source>
        <dbReference type="ARBA" id="ARBA00008683"/>
    </source>
</evidence>
<evidence type="ECO:0000259" key="3">
    <source>
        <dbReference type="Pfam" id="PF01343"/>
    </source>
</evidence>
<dbReference type="PANTHER" id="PTHR42987:SF4">
    <property type="entry name" value="PROTEASE SOHB-RELATED"/>
    <property type="match status" value="1"/>
</dbReference>
<dbReference type="GO" id="GO:0008233">
    <property type="term" value="F:peptidase activity"/>
    <property type="evidence" value="ECO:0007669"/>
    <property type="project" value="InterPro"/>
</dbReference>
<dbReference type="EMBL" id="BK015636">
    <property type="protein sequence ID" value="DAE17065.1"/>
    <property type="molecule type" value="Genomic_DNA"/>
</dbReference>
<dbReference type="GO" id="GO:0006508">
    <property type="term" value="P:proteolysis"/>
    <property type="evidence" value="ECO:0007669"/>
    <property type="project" value="InterPro"/>
</dbReference>
<dbReference type="InterPro" id="IPR029045">
    <property type="entry name" value="ClpP/crotonase-like_dom_sf"/>
</dbReference>
<dbReference type="Pfam" id="PF01343">
    <property type="entry name" value="Peptidase_S49"/>
    <property type="match status" value="1"/>
</dbReference>
<comment type="similarity">
    <text evidence="1">Belongs to the peptidase S49 family.</text>
</comment>
<protein>
    <recommendedName>
        <fullName evidence="3">Peptidase S49 domain-containing protein</fullName>
    </recommendedName>
</protein>
<reference evidence="4" key="1">
    <citation type="journal article" date="2021" name="Proc. Natl. Acad. Sci. U.S.A.">
        <title>A Catalog of Tens of Thousands of Viruses from Human Metagenomes Reveals Hidden Associations with Chronic Diseases.</title>
        <authorList>
            <person name="Tisza M.J."/>
            <person name="Buck C.B."/>
        </authorList>
    </citation>
    <scope>NUCLEOTIDE SEQUENCE</scope>
    <source>
        <strain evidence="4">Ctbvd11</strain>
    </source>
</reference>
<sequence length="543" mass="60452">MKGLYEILTEKKWMVNPDFVHGIRKSIEQNLNTHTVFTKPEKTCGFVTAEDDKGNTYYPEEYQISEDGKQVRTNYQLDYPEDDERAQNFPFVSVLTVDGPITRNGGYCSYGSIDHRDMMMRAADHPLCRGHLFIINTPGGSAWAKNDYALAIDYAHSKGQKVIALVDGMCASAGMYLASLCDERYYLNPKDQVGCIGVMAAFYTLANGSKDKYTDETYHEEYDPESFDKNKAYRDIANKNDNKELIKELSELGVEFRADVKKACPNAIEDVHLKGKVFNAEDVKGILMDDQSTFMVCVQRCFALYNGTAEPIKREASIQKPEPEDNEPEQASASTAQENHQHTNTKNQINMANYPKINAACGMQDGQQIEVKEEGAFMNAPLLDTLEAHLASQEQAVADAKQKATTAEQSLADLQAKHDALAETIAQKDEEIKNLKEAKAKADEDIKALNDAKAKADEEKEKVDEELKTAQASLATAQQTIADKDAQIAELNENPGEEPAQGAAPQNNGEGAKAQNLREFDPSKYKTNAERKAAFERFTRGEE</sequence>
<feature type="compositionally biased region" description="Basic and acidic residues" evidence="2">
    <location>
        <begin position="516"/>
        <end position="543"/>
    </location>
</feature>
<dbReference type="SUPFAM" id="SSF52096">
    <property type="entry name" value="ClpP/crotonase"/>
    <property type="match status" value="1"/>
</dbReference>
<name>A0A8S5QE31_9CAUD</name>
<dbReference type="Gene3D" id="3.90.226.10">
    <property type="entry name" value="2-enoyl-CoA Hydratase, Chain A, domain 1"/>
    <property type="match status" value="1"/>
</dbReference>